<gene>
    <name evidence="2" type="ORF">WR25_11862</name>
</gene>
<proteinExistence type="predicted"/>
<dbReference type="AlphaFoldDB" id="A0A2A2L213"/>
<feature type="compositionally biased region" description="Polar residues" evidence="1">
    <location>
        <begin position="58"/>
        <end position="75"/>
    </location>
</feature>
<keyword evidence="3" id="KW-1185">Reference proteome</keyword>
<name>A0A2A2L213_9BILA</name>
<sequence>MPDLILDQAFKAKTTCHGTFVKIKEPELSGNKAGTSGTEKGGNAEKKPRKRPSKEEVQNSPSKKVNKPLNTLDNYFTGQSSSGSISVSGSDVNFVGGMVNSGSMDISNTKIFNSGNSNISSVGSVNFNNAKSMNSGNINITSHDIRNKLRSVWGNQMTSTSEPTIIELDSDFDGDNDDIEVIRRGGLSPRTMLRNVWGNK</sequence>
<accession>A0A2A2L213</accession>
<evidence type="ECO:0000313" key="2">
    <source>
        <dbReference type="EMBL" id="PAV80117.1"/>
    </source>
</evidence>
<feature type="region of interest" description="Disordered" evidence="1">
    <location>
        <begin position="21"/>
        <end position="75"/>
    </location>
</feature>
<dbReference type="EMBL" id="LIAE01007317">
    <property type="protein sequence ID" value="PAV80117.1"/>
    <property type="molecule type" value="Genomic_DNA"/>
</dbReference>
<protein>
    <submittedName>
        <fullName evidence="2">Uncharacterized protein</fullName>
    </submittedName>
</protein>
<organism evidence="2 3">
    <name type="scientific">Diploscapter pachys</name>
    <dbReference type="NCBI Taxonomy" id="2018661"/>
    <lineage>
        <taxon>Eukaryota</taxon>
        <taxon>Metazoa</taxon>
        <taxon>Ecdysozoa</taxon>
        <taxon>Nematoda</taxon>
        <taxon>Chromadorea</taxon>
        <taxon>Rhabditida</taxon>
        <taxon>Rhabditina</taxon>
        <taxon>Rhabditomorpha</taxon>
        <taxon>Rhabditoidea</taxon>
        <taxon>Rhabditidae</taxon>
        <taxon>Diploscapter</taxon>
    </lineage>
</organism>
<comment type="caution">
    <text evidence="2">The sequence shown here is derived from an EMBL/GenBank/DDBJ whole genome shotgun (WGS) entry which is preliminary data.</text>
</comment>
<dbReference type="Proteomes" id="UP000218231">
    <property type="component" value="Unassembled WGS sequence"/>
</dbReference>
<evidence type="ECO:0000313" key="3">
    <source>
        <dbReference type="Proteomes" id="UP000218231"/>
    </source>
</evidence>
<reference evidence="2 3" key="1">
    <citation type="journal article" date="2017" name="Curr. Biol.">
        <title>Genome architecture and evolution of a unichromosomal asexual nematode.</title>
        <authorList>
            <person name="Fradin H."/>
            <person name="Zegar C."/>
            <person name="Gutwein M."/>
            <person name="Lucas J."/>
            <person name="Kovtun M."/>
            <person name="Corcoran D."/>
            <person name="Baugh L.R."/>
            <person name="Kiontke K."/>
            <person name="Gunsalus K."/>
            <person name="Fitch D.H."/>
            <person name="Piano F."/>
        </authorList>
    </citation>
    <scope>NUCLEOTIDE SEQUENCE [LARGE SCALE GENOMIC DNA]</scope>
    <source>
        <strain evidence="2">PF1309</strain>
    </source>
</reference>
<evidence type="ECO:0000256" key="1">
    <source>
        <dbReference type="SAM" id="MobiDB-lite"/>
    </source>
</evidence>